<keyword evidence="21" id="KW-1185">Reference proteome</keyword>
<accession>A0A1D2N530</accession>
<evidence type="ECO:0000256" key="7">
    <source>
        <dbReference type="ARBA" id="ARBA00022777"/>
    </source>
</evidence>
<dbReference type="PANTHER" id="PTHR11042:SF183">
    <property type="entry name" value="MEMBRANE-ASSOCIATED TYROSINE- AND THREONINE-SPECIFIC CDC2-INHIBITORY KINASE"/>
    <property type="match status" value="1"/>
</dbReference>
<dbReference type="GO" id="GO:0110031">
    <property type="term" value="P:negative regulation of G2/MI transition of meiotic cell cycle"/>
    <property type="evidence" value="ECO:0007669"/>
    <property type="project" value="TreeGrafter"/>
</dbReference>
<dbReference type="InterPro" id="IPR050339">
    <property type="entry name" value="CC_SR_Kinase"/>
</dbReference>
<dbReference type="SMART" id="SM00220">
    <property type="entry name" value="S_TKc"/>
    <property type="match status" value="1"/>
</dbReference>
<evidence type="ECO:0000256" key="4">
    <source>
        <dbReference type="ARBA" id="ARBA00022679"/>
    </source>
</evidence>
<feature type="binding site" evidence="16">
    <location>
        <position position="129"/>
    </location>
    <ligand>
        <name>ATP</name>
        <dbReference type="ChEBI" id="CHEBI:30616"/>
    </ligand>
</feature>
<dbReference type="OrthoDB" id="5337378at2759"/>
<comment type="caution">
    <text evidence="20">The sequence shown here is derived from an EMBL/GenBank/DDBJ whole genome shotgun (WGS) entry which is preliminary data.</text>
</comment>
<keyword evidence="5" id="KW-0479">Metal-binding</keyword>
<dbReference type="GO" id="GO:0046872">
    <property type="term" value="F:metal ion binding"/>
    <property type="evidence" value="ECO:0007669"/>
    <property type="project" value="UniProtKB-KW"/>
</dbReference>
<dbReference type="Proteomes" id="UP000094527">
    <property type="component" value="Unassembled WGS sequence"/>
</dbReference>
<evidence type="ECO:0000256" key="9">
    <source>
        <dbReference type="ARBA" id="ARBA00022842"/>
    </source>
</evidence>
<feature type="region of interest" description="Disordered" evidence="18">
    <location>
        <begin position="1"/>
        <end position="51"/>
    </location>
</feature>
<dbReference type="Pfam" id="PF00069">
    <property type="entry name" value="Pkinase"/>
    <property type="match status" value="1"/>
</dbReference>
<evidence type="ECO:0000259" key="19">
    <source>
        <dbReference type="PROSITE" id="PS50011"/>
    </source>
</evidence>
<keyword evidence="10" id="KW-0333">Golgi apparatus</keyword>
<keyword evidence="7 20" id="KW-0418">Kinase</keyword>
<dbReference type="InterPro" id="IPR000719">
    <property type="entry name" value="Prot_kinase_dom"/>
</dbReference>
<proteinExistence type="inferred from homology"/>
<comment type="similarity">
    <text evidence="13">Belongs to the protein kinase superfamily. Ser/Thr protein kinase family. GCN2 subfamily.</text>
</comment>
<dbReference type="Gene3D" id="3.30.200.20">
    <property type="entry name" value="Phosphorylase Kinase, domain 1"/>
    <property type="match status" value="1"/>
</dbReference>
<evidence type="ECO:0000256" key="11">
    <source>
        <dbReference type="ARBA" id="ARBA00023136"/>
    </source>
</evidence>
<dbReference type="OMA" id="TRSESYF"/>
<evidence type="ECO:0000313" key="21">
    <source>
        <dbReference type="Proteomes" id="UP000094527"/>
    </source>
</evidence>
<evidence type="ECO:0000256" key="3">
    <source>
        <dbReference type="ARBA" id="ARBA00022527"/>
    </source>
</evidence>
<evidence type="ECO:0000256" key="5">
    <source>
        <dbReference type="ARBA" id="ARBA00022723"/>
    </source>
</evidence>
<comment type="catalytic activity">
    <reaction evidence="14">
        <text>L-threonyl-[protein] + ATP = O-phospho-L-threonyl-[protein] + ADP + H(+)</text>
        <dbReference type="Rhea" id="RHEA:46608"/>
        <dbReference type="Rhea" id="RHEA-COMP:11060"/>
        <dbReference type="Rhea" id="RHEA-COMP:11605"/>
        <dbReference type="ChEBI" id="CHEBI:15378"/>
        <dbReference type="ChEBI" id="CHEBI:30013"/>
        <dbReference type="ChEBI" id="CHEBI:30616"/>
        <dbReference type="ChEBI" id="CHEBI:61977"/>
        <dbReference type="ChEBI" id="CHEBI:456216"/>
        <dbReference type="EC" id="2.7.11.1"/>
    </reaction>
</comment>
<keyword evidence="12" id="KW-0131">Cell cycle</keyword>
<evidence type="ECO:0000256" key="16">
    <source>
        <dbReference type="PROSITE-ProRule" id="PRU10141"/>
    </source>
</evidence>
<dbReference type="GO" id="GO:0005634">
    <property type="term" value="C:nucleus"/>
    <property type="evidence" value="ECO:0007669"/>
    <property type="project" value="TreeGrafter"/>
</dbReference>
<dbReference type="AlphaFoldDB" id="A0A1D2N530"/>
<dbReference type="InterPro" id="IPR011009">
    <property type="entry name" value="Kinase-like_dom_sf"/>
</dbReference>
<feature type="compositionally biased region" description="Basic and acidic residues" evidence="18">
    <location>
        <begin position="449"/>
        <end position="467"/>
    </location>
</feature>
<comment type="subcellular location">
    <subcellularLocation>
        <location evidence="1">Golgi apparatus membrane</location>
        <topology evidence="1">Peripheral membrane protein</topology>
    </subcellularLocation>
</comment>
<dbReference type="STRING" id="48709.A0A1D2N530"/>
<organism evidence="20 21">
    <name type="scientific">Orchesella cincta</name>
    <name type="common">Springtail</name>
    <name type="synonym">Podura cincta</name>
    <dbReference type="NCBI Taxonomy" id="48709"/>
    <lineage>
        <taxon>Eukaryota</taxon>
        <taxon>Metazoa</taxon>
        <taxon>Ecdysozoa</taxon>
        <taxon>Arthropoda</taxon>
        <taxon>Hexapoda</taxon>
        <taxon>Collembola</taxon>
        <taxon>Entomobryomorpha</taxon>
        <taxon>Entomobryoidea</taxon>
        <taxon>Orchesellidae</taxon>
        <taxon>Orchesellinae</taxon>
        <taxon>Orchesella</taxon>
    </lineage>
</organism>
<dbReference type="PROSITE" id="PS00107">
    <property type="entry name" value="PROTEIN_KINASE_ATP"/>
    <property type="match status" value="1"/>
</dbReference>
<keyword evidence="6 16" id="KW-0547">Nucleotide-binding</keyword>
<keyword evidence="8 16" id="KW-0067">ATP-binding</keyword>
<dbReference type="EMBL" id="LJIJ01000213">
    <property type="protein sequence ID" value="ODN00332.1"/>
    <property type="molecule type" value="Genomic_DNA"/>
</dbReference>
<evidence type="ECO:0000256" key="6">
    <source>
        <dbReference type="ARBA" id="ARBA00022741"/>
    </source>
</evidence>
<feature type="compositionally biased region" description="Basic and acidic residues" evidence="18">
    <location>
        <begin position="1"/>
        <end position="11"/>
    </location>
</feature>
<name>A0A1D2N530_ORCCI</name>
<evidence type="ECO:0000313" key="20">
    <source>
        <dbReference type="EMBL" id="ODN00332.1"/>
    </source>
</evidence>
<feature type="domain" description="Protein kinase" evidence="19">
    <location>
        <begin position="99"/>
        <end position="349"/>
    </location>
</feature>
<dbReference type="GO" id="GO:0005524">
    <property type="term" value="F:ATP binding"/>
    <property type="evidence" value="ECO:0007669"/>
    <property type="project" value="UniProtKB-UniRule"/>
</dbReference>
<gene>
    <name evidence="20" type="ORF">Ocin01_06333</name>
</gene>
<comment type="catalytic activity">
    <reaction evidence="15">
        <text>L-seryl-[protein] + ATP = O-phospho-L-seryl-[protein] + ADP + H(+)</text>
        <dbReference type="Rhea" id="RHEA:17989"/>
        <dbReference type="Rhea" id="RHEA-COMP:9863"/>
        <dbReference type="Rhea" id="RHEA-COMP:11604"/>
        <dbReference type="ChEBI" id="CHEBI:15378"/>
        <dbReference type="ChEBI" id="CHEBI:29999"/>
        <dbReference type="ChEBI" id="CHEBI:30616"/>
        <dbReference type="ChEBI" id="CHEBI:83421"/>
        <dbReference type="ChEBI" id="CHEBI:456216"/>
        <dbReference type="EC" id="2.7.11.1"/>
    </reaction>
</comment>
<evidence type="ECO:0000256" key="17">
    <source>
        <dbReference type="RuleBase" id="RU000304"/>
    </source>
</evidence>
<keyword evidence="11" id="KW-0472">Membrane</keyword>
<keyword evidence="9" id="KW-0460">Magnesium</keyword>
<dbReference type="EC" id="2.7.11.1" evidence="2"/>
<keyword evidence="4" id="KW-0808">Transferase</keyword>
<feature type="region of interest" description="Disordered" evidence="18">
    <location>
        <begin position="429"/>
        <end position="473"/>
    </location>
</feature>
<dbReference type="PROSITE" id="PS00108">
    <property type="entry name" value="PROTEIN_KINASE_ST"/>
    <property type="match status" value="1"/>
</dbReference>
<dbReference type="GO" id="GO:0004674">
    <property type="term" value="F:protein serine/threonine kinase activity"/>
    <property type="evidence" value="ECO:0007669"/>
    <property type="project" value="UniProtKB-KW"/>
</dbReference>
<dbReference type="GO" id="GO:0000139">
    <property type="term" value="C:Golgi membrane"/>
    <property type="evidence" value="ECO:0007669"/>
    <property type="project" value="UniProtKB-SubCell"/>
</dbReference>
<evidence type="ECO:0000256" key="10">
    <source>
        <dbReference type="ARBA" id="ARBA00023034"/>
    </source>
</evidence>
<dbReference type="PROSITE" id="PS50011">
    <property type="entry name" value="PROTEIN_KINASE_DOM"/>
    <property type="match status" value="1"/>
</dbReference>
<keyword evidence="3 17" id="KW-0723">Serine/threonine-protein kinase</keyword>
<protein>
    <recommendedName>
        <fullName evidence="2">non-specific serine/threonine protein kinase</fullName>
        <ecNumber evidence="2">2.7.11.1</ecNumber>
    </recommendedName>
</protein>
<evidence type="ECO:0000256" key="1">
    <source>
        <dbReference type="ARBA" id="ARBA00004395"/>
    </source>
</evidence>
<evidence type="ECO:0000256" key="8">
    <source>
        <dbReference type="ARBA" id="ARBA00022840"/>
    </source>
</evidence>
<reference evidence="20 21" key="1">
    <citation type="journal article" date="2016" name="Genome Biol. Evol.">
        <title>Gene Family Evolution Reflects Adaptation to Soil Environmental Stressors in the Genome of the Collembolan Orchesella cincta.</title>
        <authorList>
            <person name="Faddeeva-Vakhrusheva A."/>
            <person name="Derks M.F."/>
            <person name="Anvar S.Y."/>
            <person name="Agamennone V."/>
            <person name="Suring W."/>
            <person name="Smit S."/>
            <person name="van Straalen N.M."/>
            <person name="Roelofs D."/>
        </authorList>
    </citation>
    <scope>NUCLEOTIDE SEQUENCE [LARGE SCALE GENOMIC DNA]</scope>
    <source>
        <tissue evidence="20">Mixed pool</tissue>
    </source>
</reference>
<dbReference type="PANTHER" id="PTHR11042">
    <property type="entry name" value="EUKARYOTIC TRANSLATION INITIATION FACTOR 2-ALPHA KINASE EIF2-ALPHA KINASE -RELATED"/>
    <property type="match status" value="1"/>
</dbReference>
<dbReference type="InterPro" id="IPR017441">
    <property type="entry name" value="Protein_kinase_ATP_BS"/>
</dbReference>
<evidence type="ECO:0000256" key="2">
    <source>
        <dbReference type="ARBA" id="ARBA00012513"/>
    </source>
</evidence>
<dbReference type="FunFam" id="1.10.510.10:FF:000315">
    <property type="entry name" value="membrane-associated tyrosine- and threonine-specific cdc2-inhibitory kinase"/>
    <property type="match status" value="1"/>
</dbReference>
<evidence type="ECO:0000256" key="18">
    <source>
        <dbReference type="SAM" id="MobiDB-lite"/>
    </source>
</evidence>
<evidence type="ECO:0000256" key="13">
    <source>
        <dbReference type="ARBA" id="ARBA00037982"/>
    </source>
</evidence>
<sequence length="487" mass="55202">MSRSFTEESDFRNTSTGVQLPRFFPEPQTLSSKKDREKRSQLYIPPAPRPQYVRSAPAQTRLIHSRNDSHDLDNSFHYLMSSINSGNANSSCSILKHAFEIQERLGFGSFGDVFRVKGKKDNKEYAIKKSRRMYSGEGDRTRQLREVLRVTRIPPSLHLVALISAWEEEGHLFLQMELCSKSLTQEIEDGHYLTEDETWDLFIDMLFALQHLHTHHLVHMDLKPDNIFLTIDTPTIYKLGDFGIVVSLDEQKDELMEGDSRYLAPEVMQSKVSTKADVFSLGLTLLEVACSVDLPKGGELWHSLRNGGSLPDPCPRSMPVSLQHIVKLMITPDVNHRPEVSDLLSIPAVRARVRRRQLRLRMASLKKTLLQLASRMWHSCLAFLTSLWFFKSKKSDIVADQSRGTPEPMPMESDVPCILLNDTSFSDDDEMRGGGTPAYASTPIPHSKTKSEGRLRSSRRKAGDGDFRTLGSPTSRNLLKEFEAVSD</sequence>
<dbReference type="SUPFAM" id="SSF56112">
    <property type="entry name" value="Protein kinase-like (PK-like)"/>
    <property type="match status" value="1"/>
</dbReference>
<evidence type="ECO:0000256" key="14">
    <source>
        <dbReference type="ARBA" id="ARBA00047899"/>
    </source>
</evidence>
<dbReference type="InterPro" id="IPR008271">
    <property type="entry name" value="Ser/Thr_kinase_AS"/>
</dbReference>
<evidence type="ECO:0000256" key="15">
    <source>
        <dbReference type="ARBA" id="ARBA00048679"/>
    </source>
</evidence>
<dbReference type="Gene3D" id="1.10.510.10">
    <property type="entry name" value="Transferase(Phosphotransferase) domain 1"/>
    <property type="match status" value="1"/>
</dbReference>
<evidence type="ECO:0000256" key="12">
    <source>
        <dbReference type="ARBA" id="ARBA00023306"/>
    </source>
</evidence>
<dbReference type="GO" id="GO:0051321">
    <property type="term" value="P:meiotic cell cycle"/>
    <property type="evidence" value="ECO:0007669"/>
    <property type="project" value="TreeGrafter"/>
</dbReference>